<dbReference type="AlphaFoldDB" id="A0AAW0AN96"/>
<protein>
    <submittedName>
        <fullName evidence="2">Uncharacterized protein</fullName>
    </submittedName>
</protein>
<name>A0AAW0AN96_9AGAR</name>
<dbReference type="EMBL" id="JAWWNJ010000058">
    <property type="protein sequence ID" value="KAK7014003.1"/>
    <property type="molecule type" value="Genomic_DNA"/>
</dbReference>
<gene>
    <name evidence="2" type="ORF">R3P38DRAFT_3004450</name>
</gene>
<dbReference type="Proteomes" id="UP001362999">
    <property type="component" value="Unassembled WGS sequence"/>
</dbReference>
<keyword evidence="1" id="KW-0732">Signal</keyword>
<feature type="signal peptide" evidence="1">
    <location>
        <begin position="1"/>
        <end position="21"/>
    </location>
</feature>
<sequence length="203" mass="22313">MYTIARLAGSLPCTLLFLVESVTPSLFSLNTYPPPLPPRTRKPLCRALRKIPTHTPLLAARISTLRLFAEYLLPLPHSVLLEFESISSASAYPILPRIPTPRLLEANADGGWMDARRGWAGDGAGSMGRVYVGGETGQWGRRGGGYTPARTRAAPSAPVPEEYEHGRTFFPPSCPSSFSFPRRGGIWDLFSFSPSSAYTYVRR</sequence>
<accession>A0AAW0AN96</accession>
<evidence type="ECO:0000313" key="2">
    <source>
        <dbReference type="EMBL" id="KAK7014003.1"/>
    </source>
</evidence>
<comment type="caution">
    <text evidence="2">The sequence shown here is derived from an EMBL/GenBank/DDBJ whole genome shotgun (WGS) entry which is preliminary data.</text>
</comment>
<keyword evidence="3" id="KW-1185">Reference proteome</keyword>
<feature type="chain" id="PRO_5043362241" evidence="1">
    <location>
        <begin position="22"/>
        <end position="203"/>
    </location>
</feature>
<proteinExistence type="predicted"/>
<reference evidence="2 3" key="1">
    <citation type="journal article" date="2024" name="J Genomics">
        <title>Draft genome sequencing and assembly of Favolaschia claudopus CIRM-BRFM 2984 isolated from oak limbs.</title>
        <authorList>
            <person name="Navarro D."/>
            <person name="Drula E."/>
            <person name="Chaduli D."/>
            <person name="Cazenave R."/>
            <person name="Ahrendt S."/>
            <person name="Wang J."/>
            <person name="Lipzen A."/>
            <person name="Daum C."/>
            <person name="Barry K."/>
            <person name="Grigoriev I.V."/>
            <person name="Favel A."/>
            <person name="Rosso M.N."/>
            <person name="Martin F."/>
        </authorList>
    </citation>
    <scope>NUCLEOTIDE SEQUENCE [LARGE SCALE GENOMIC DNA]</scope>
    <source>
        <strain evidence="2 3">CIRM-BRFM 2984</strain>
    </source>
</reference>
<evidence type="ECO:0000256" key="1">
    <source>
        <dbReference type="SAM" id="SignalP"/>
    </source>
</evidence>
<evidence type="ECO:0000313" key="3">
    <source>
        <dbReference type="Proteomes" id="UP001362999"/>
    </source>
</evidence>
<organism evidence="2 3">
    <name type="scientific">Favolaschia claudopus</name>
    <dbReference type="NCBI Taxonomy" id="2862362"/>
    <lineage>
        <taxon>Eukaryota</taxon>
        <taxon>Fungi</taxon>
        <taxon>Dikarya</taxon>
        <taxon>Basidiomycota</taxon>
        <taxon>Agaricomycotina</taxon>
        <taxon>Agaricomycetes</taxon>
        <taxon>Agaricomycetidae</taxon>
        <taxon>Agaricales</taxon>
        <taxon>Marasmiineae</taxon>
        <taxon>Mycenaceae</taxon>
        <taxon>Favolaschia</taxon>
    </lineage>
</organism>